<dbReference type="Gene3D" id="3.80.10.10">
    <property type="entry name" value="Ribonuclease Inhibitor"/>
    <property type="match status" value="1"/>
</dbReference>
<dbReference type="Proteomes" id="UP000604825">
    <property type="component" value="Unassembled WGS sequence"/>
</dbReference>
<dbReference type="EMBL" id="CAJGYO010000019">
    <property type="protein sequence ID" value="CAD6338772.1"/>
    <property type="molecule type" value="Genomic_DNA"/>
</dbReference>
<proteinExistence type="predicted"/>
<keyword evidence="1" id="KW-0732">Signal</keyword>
<dbReference type="PANTHER" id="PTHR48007:SF64">
    <property type="entry name" value="POLLEN RECEPTOR-LIKE KINASE 1"/>
    <property type="match status" value="1"/>
</dbReference>
<dbReference type="SUPFAM" id="SSF52058">
    <property type="entry name" value="L domain-like"/>
    <property type="match status" value="1"/>
</dbReference>
<reference evidence="2" key="1">
    <citation type="submission" date="2020-10" db="EMBL/GenBank/DDBJ databases">
        <authorList>
            <person name="Han B."/>
            <person name="Lu T."/>
            <person name="Zhao Q."/>
            <person name="Huang X."/>
            <person name="Zhao Y."/>
        </authorList>
    </citation>
    <scope>NUCLEOTIDE SEQUENCE</scope>
</reference>
<dbReference type="AlphaFoldDB" id="A0A811SBD3"/>
<feature type="signal peptide" evidence="1">
    <location>
        <begin position="1"/>
        <end position="31"/>
    </location>
</feature>
<comment type="caution">
    <text evidence="2">The sequence shown here is derived from an EMBL/GenBank/DDBJ whole genome shotgun (WGS) entry which is preliminary data.</text>
</comment>
<evidence type="ECO:0000313" key="2">
    <source>
        <dbReference type="EMBL" id="CAD6338772.1"/>
    </source>
</evidence>
<feature type="chain" id="PRO_5032618918" description="Leucine-rich repeat-containing N-terminal plant-type domain-containing protein" evidence="1">
    <location>
        <begin position="32"/>
        <end position="165"/>
    </location>
</feature>
<gene>
    <name evidence="2" type="ORF">NCGR_LOCUS62870</name>
</gene>
<accession>A0A811SBD3</accession>
<evidence type="ECO:0000256" key="1">
    <source>
        <dbReference type="SAM" id="SignalP"/>
    </source>
</evidence>
<evidence type="ECO:0000313" key="3">
    <source>
        <dbReference type="Proteomes" id="UP000604825"/>
    </source>
</evidence>
<dbReference type="InterPro" id="IPR046959">
    <property type="entry name" value="PRK1-6/SRF4-like"/>
</dbReference>
<keyword evidence="3" id="KW-1185">Reference proteome</keyword>
<evidence type="ECO:0008006" key="4">
    <source>
        <dbReference type="Google" id="ProtNLM"/>
    </source>
</evidence>
<sequence length="165" mass="17085">MAGEAASAAAAGRLLLAAALVLAACTVPVAAQAKSEADVLNEFRAALRGPDGGPPGELNQWATSRGAPCDVNATTWPRVKQCINGRVVVLQLEGLQLQGAAPDLALLAPLQGLRSLSLSNNNLTGAFPDVSALPALRFFFDPVPEQARRGDPRRRVRGPEGASEA</sequence>
<dbReference type="InterPro" id="IPR001611">
    <property type="entry name" value="Leu-rich_rpt"/>
</dbReference>
<dbReference type="InterPro" id="IPR032675">
    <property type="entry name" value="LRR_dom_sf"/>
</dbReference>
<organism evidence="2 3">
    <name type="scientific">Miscanthus lutarioriparius</name>
    <dbReference type="NCBI Taxonomy" id="422564"/>
    <lineage>
        <taxon>Eukaryota</taxon>
        <taxon>Viridiplantae</taxon>
        <taxon>Streptophyta</taxon>
        <taxon>Embryophyta</taxon>
        <taxon>Tracheophyta</taxon>
        <taxon>Spermatophyta</taxon>
        <taxon>Magnoliopsida</taxon>
        <taxon>Liliopsida</taxon>
        <taxon>Poales</taxon>
        <taxon>Poaceae</taxon>
        <taxon>PACMAD clade</taxon>
        <taxon>Panicoideae</taxon>
        <taxon>Andropogonodae</taxon>
        <taxon>Andropogoneae</taxon>
        <taxon>Saccharinae</taxon>
        <taxon>Miscanthus</taxon>
    </lineage>
</organism>
<dbReference type="PROSITE" id="PS51450">
    <property type="entry name" value="LRR"/>
    <property type="match status" value="1"/>
</dbReference>
<protein>
    <recommendedName>
        <fullName evidence="4">Leucine-rich repeat-containing N-terminal plant-type domain-containing protein</fullName>
    </recommendedName>
</protein>
<dbReference type="PANTHER" id="PTHR48007">
    <property type="entry name" value="LEUCINE-RICH REPEAT RECEPTOR-LIKE PROTEIN KINASE PXC1"/>
    <property type="match status" value="1"/>
</dbReference>
<name>A0A811SBD3_9POAL</name>